<evidence type="ECO:0000313" key="9">
    <source>
        <dbReference type="Proteomes" id="UP000195570"/>
    </source>
</evidence>
<name>A0A1G4HYF0_TRYEQ</name>
<evidence type="ECO:0000259" key="7">
    <source>
        <dbReference type="Pfam" id="PF06813"/>
    </source>
</evidence>
<dbReference type="GeneID" id="92379763"/>
<comment type="subcellular location">
    <subcellularLocation>
        <location evidence="1">Membrane</location>
        <topology evidence="1">Multi-pass membrane protein</topology>
    </subcellularLocation>
</comment>
<feature type="compositionally biased region" description="Polar residues" evidence="5">
    <location>
        <begin position="324"/>
        <end position="336"/>
    </location>
</feature>
<feature type="transmembrane region" description="Helical" evidence="6">
    <location>
        <begin position="436"/>
        <end position="454"/>
    </location>
</feature>
<keyword evidence="3 6" id="KW-1133">Transmembrane helix</keyword>
<organism evidence="8 9">
    <name type="scientific">Trypanosoma equiperdum</name>
    <dbReference type="NCBI Taxonomy" id="5694"/>
    <lineage>
        <taxon>Eukaryota</taxon>
        <taxon>Discoba</taxon>
        <taxon>Euglenozoa</taxon>
        <taxon>Kinetoplastea</taxon>
        <taxon>Metakinetoplastina</taxon>
        <taxon>Trypanosomatida</taxon>
        <taxon>Trypanosomatidae</taxon>
        <taxon>Trypanosoma</taxon>
    </lineage>
</organism>
<feature type="transmembrane region" description="Helical" evidence="6">
    <location>
        <begin position="240"/>
        <end position="262"/>
    </location>
</feature>
<keyword evidence="2 6" id="KW-0812">Transmembrane</keyword>
<dbReference type="Gene3D" id="1.20.1250.20">
    <property type="entry name" value="MFS general substrate transporter like domains"/>
    <property type="match status" value="2"/>
</dbReference>
<dbReference type="FunFam" id="1.20.1250.20:FF:001014">
    <property type="entry name" value="Nodulin-like, putative"/>
    <property type="match status" value="1"/>
</dbReference>
<accession>A0A1G4HYF0</accession>
<feature type="transmembrane region" description="Helical" evidence="6">
    <location>
        <begin position="88"/>
        <end position="109"/>
    </location>
</feature>
<dbReference type="Pfam" id="PF06813">
    <property type="entry name" value="Nodulin-like"/>
    <property type="match status" value="1"/>
</dbReference>
<dbReference type="PANTHER" id="PTHR21576">
    <property type="entry name" value="UNCHARACTERIZED NODULIN-LIKE PROTEIN"/>
    <property type="match status" value="1"/>
</dbReference>
<feature type="transmembrane region" description="Helical" evidence="6">
    <location>
        <begin position="115"/>
        <end position="137"/>
    </location>
</feature>
<feature type="transmembrane region" description="Helical" evidence="6">
    <location>
        <begin position="60"/>
        <end position="81"/>
    </location>
</feature>
<feature type="transmembrane region" description="Helical" evidence="6">
    <location>
        <begin position="274"/>
        <end position="293"/>
    </location>
</feature>
<sequence length="643" mass="70825">MHLEQAGERTYALGCTLERRWFLQFFVSILICLNNGACFCFGIFTPFMKGGAFMFNQSQVNVLSTIGVIFSYFSLPTGFLYDAKGPKVTLMVGTVLNVVGWLGMMLIFLKPENPLMGTSLWVMSLFYAISQFSASFYETGSLLTNLDAFICYQGRVILVQKTFMGLGSSLIVQIYIAFFEIHFDGIWPFFLFLVLYSFTVGVLGTLFVRLPTEKTQCLGLSIPDKGVVASGGGESSLFKVPFNVGTGILFVAIMYTFIVTMVENYREISVSDRHIIGITTIILCVSFLFMILATPSYSNNVGGYHSRSANSSWSSHLVDEMTTTVPGQNNCNSQRAPTEAVDNETARRCDVNAPDAEGIGRGRGVSKDDTNGLNEREPTEPQNGDNLLNPNEEGRRAAERSNHERTVNNSEVVAELQGIKLNGDSLLTNILRREMWVMWYSCLAAWSSATLVSTNSTQIYKALNFDNYSSTVNVAYVSIYGVASAVGRVIVGSIHPMLVSRKIPISIFLCGAPVLNIIGLPLFIFIPKSALFLPFFIIGLATGVSWGSTILVIKSLFAPTSCGKHYAVLFTAGIVSPIIFNVGLFGPIYDHYSKKQGLWDVRECVGTVCVWIPLVVCAIVNVLALPLAVYFFLRIKKRGGFIY</sequence>
<feature type="transmembrane region" description="Helical" evidence="6">
    <location>
        <begin position="605"/>
        <end position="633"/>
    </location>
</feature>
<dbReference type="EMBL" id="CZPT02000030">
    <property type="protein sequence ID" value="SCU64281.1"/>
    <property type="molecule type" value="Genomic_DNA"/>
</dbReference>
<feature type="transmembrane region" description="Helical" evidence="6">
    <location>
        <begin position="185"/>
        <end position="208"/>
    </location>
</feature>
<feature type="transmembrane region" description="Helical" evidence="6">
    <location>
        <begin position="158"/>
        <end position="179"/>
    </location>
</feature>
<feature type="transmembrane region" description="Helical" evidence="6">
    <location>
        <begin position="503"/>
        <end position="526"/>
    </location>
</feature>
<feature type="compositionally biased region" description="Basic and acidic residues" evidence="5">
    <location>
        <begin position="392"/>
        <end position="406"/>
    </location>
</feature>
<protein>
    <submittedName>
        <fullName evidence="8">Nodulin-like, putative</fullName>
    </submittedName>
</protein>
<dbReference type="PANTHER" id="PTHR21576:SF158">
    <property type="entry name" value="RIBOSOMAL RNA-PROCESSING PROTEIN 12-LIKE CONSERVED DOMAIN-CONTAINING PROTEIN"/>
    <property type="match status" value="1"/>
</dbReference>
<comment type="caution">
    <text evidence="8">The sequence shown here is derived from an EMBL/GenBank/DDBJ whole genome shotgun (WGS) entry which is preliminary data.</text>
</comment>
<feature type="transmembrane region" description="Helical" evidence="6">
    <location>
        <begin position="21"/>
        <end position="48"/>
    </location>
</feature>
<dbReference type="SUPFAM" id="SSF103473">
    <property type="entry name" value="MFS general substrate transporter"/>
    <property type="match status" value="2"/>
</dbReference>
<evidence type="ECO:0000256" key="5">
    <source>
        <dbReference type="SAM" id="MobiDB-lite"/>
    </source>
</evidence>
<evidence type="ECO:0000256" key="3">
    <source>
        <dbReference type="ARBA" id="ARBA00022989"/>
    </source>
</evidence>
<evidence type="ECO:0000256" key="2">
    <source>
        <dbReference type="ARBA" id="ARBA00022692"/>
    </source>
</evidence>
<feature type="compositionally biased region" description="Polar residues" evidence="5">
    <location>
        <begin position="380"/>
        <end position="389"/>
    </location>
</feature>
<evidence type="ECO:0000256" key="4">
    <source>
        <dbReference type="ARBA" id="ARBA00023136"/>
    </source>
</evidence>
<feature type="compositionally biased region" description="Basic and acidic residues" evidence="5">
    <location>
        <begin position="365"/>
        <end position="379"/>
    </location>
</feature>
<gene>
    <name evidence="8" type="ORF">TEOVI_000582400</name>
</gene>
<dbReference type="InterPro" id="IPR010658">
    <property type="entry name" value="Nodulin-like"/>
</dbReference>
<keyword evidence="9" id="KW-1185">Reference proteome</keyword>
<dbReference type="GO" id="GO:0016020">
    <property type="term" value="C:membrane"/>
    <property type="evidence" value="ECO:0007669"/>
    <property type="project" value="UniProtKB-SubCell"/>
</dbReference>
<feature type="transmembrane region" description="Helical" evidence="6">
    <location>
        <begin position="474"/>
        <end position="491"/>
    </location>
</feature>
<dbReference type="VEuPathDB" id="TriTrypDB:TEOVI_000582400"/>
<dbReference type="Proteomes" id="UP000195570">
    <property type="component" value="Unassembled WGS sequence"/>
</dbReference>
<evidence type="ECO:0000256" key="6">
    <source>
        <dbReference type="SAM" id="Phobius"/>
    </source>
</evidence>
<keyword evidence="4 6" id="KW-0472">Membrane</keyword>
<dbReference type="InterPro" id="IPR036259">
    <property type="entry name" value="MFS_trans_sf"/>
</dbReference>
<feature type="region of interest" description="Disordered" evidence="5">
    <location>
        <begin position="324"/>
        <end position="409"/>
    </location>
</feature>
<dbReference type="AlphaFoldDB" id="A0A1G4HYF0"/>
<dbReference type="FunFam" id="1.20.1250.20:FF:001310">
    <property type="entry name" value="Uncharacterized protein"/>
    <property type="match status" value="1"/>
</dbReference>
<feature type="domain" description="Nodulin-like" evidence="7">
    <location>
        <begin position="20"/>
        <end position="277"/>
    </location>
</feature>
<reference evidence="8" key="1">
    <citation type="submission" date="2016-09" db="EMBL/GenBank/DDBJ databases">
        <authorList>
            <person name="Hebert L."/>
            <person name="Moumen B."/>
        </authorList>
    </citation>
    <scope>NUCLEOTIDE SEQUENCE [LARGE SCALE GENOMIC DNA]</scope>
    <source>
        <strain evidence="8">OVI</strain>
    </source>
</reference>
<evidence type="ECO:0000256" key="1">
    <source>
        <dbReference type="ARBA" id="ARBA00004141"/>
    </source>
</evidence>
<proteinExistence type="predicted"/>
<dbReference type="RefSeq" id="XP_067076063.1">
    <property type="nucleotide sequence ID" value="XM_067219962.1"/>
</dbReference>
<evidence type="ECO:0000313" key="8">
    <source>
        <dbReference type="EMBL" id="SCU64281.1"/>
    </source>
</evidence>
<feature type="transmembrane region" description="Helical" evidence="6">
    <location>
        <begin position="532"/>
        <end position="553"/>
    </location>
</feature>
<feature type="transmembrane region" description="Helical" evidence="6">
    <location>
        <begin position="565"/>
        <end position="585"/>
    </location>
</feature>